<evidence type="ECO:0000313" key="1">
    <source>
        <dbReference type="EMBL" id="ABF10232.1"/>
    </source>
</evidence>
<dbReference type="InterPro" id="IPR045384">
    <property type="entry name" value="DUF6527"/>
</dbReference>
<dbReference type="Proteomes" id="UP000002429">
    <property type="component" value="Chromosome"/>
</dbReference>
<dbReference type="STRING" id="266264.Rmet_3360"/>
<gene>
    <name evidence="1" type="ordered locus">Rmet_3360</name>
</gene>
<name>Q1LHZ4_CUPMC</name>
<dbReference type="eggNOG" id="ENOG5032SZZ">
    <property type="taxonomic scope" value="Bacteria"/>
</dbReference>
<accession>Q1LHZ4</accession>
<evidence type="ECO:0000313" key="2">
    <source>
        <dbReference type="Proteomes" id="UP000002429"/>
    </source>
</evidence>
<dbReference type="RefSeq" id="WP_011517799.1">
    <property type="nucleotide sequence ID" value="NC_007973.1"/>
</dbReference>
<proteinExistence type="predicted"/>
<dbReference type="AlphaFoldDB" id="Q1LHZ4"/>
<dbReference type="EMBL" id="CP000352">
    <property type="protein sequence ID" value="ABF10232.1"/>
    <property type="molecule type" value="Genomic_DNA"/>
</dbReference>
<sequence>MMRYKELEPRFVTTVPRQLEPGVLYVSMEYGTVVHSCCCGCGEKVVTPLTPTDWSITFNGESVSLWPSIGSWNLPCQSHYVIKGNRVLESGRWNRQMIDAEISRDNEAKAKYYKRTVSNETEPSLAHPIDIETGSQTYARQSFWKTILSRLLR</sequence>
<protein>
    <submittedName>
        <fullName evidence="1">Uncharacterized protein</fullName>
    </submittedName>
</protein>
<dbReference type="HOGENOM" id="CLU_136720_0_0_4"/>
<keyword evidence="2" id="KW-1185">Reference proteome</keyword>
<organism evidence="1 2">
    <name type="scientific">Cupriavidus metallidurans (strain ATCC 43123 / DSM 2839 / NBRC 102507 / CH34)</name>
    <name type="common">Ralstonia metallidurans</name>
    <dbReference type="NCBI Taxonomy" id="266264"/>
    <lineage>
        <taxon>Bacteria</taxon>
        <taxon>Pseudomonadati</taxon>
        <taxon>Pseudomonadota</taxon>
        <taxon>Betaproteobacteria</taxon>
        <taxon>Burkholderiales</taxon>
        <taxon>Burkholderiaceae</taxon>
        <taxon>Cupriavidus</taxon>
    </lineage>
</organism>
<dbReference type="Pfam" id="PF20137">
    <property type="entry name" value="BubE"/>
    <property type="match status" value="1"/>
</dbReference>
<dbReference type="KEGG" id="rme:Rmet_3360"/>
<reference evidence="2" key="1">
    <citation type="journal article" date="2010" name="PLoS ONE">
        <title>The complete genome sequence of Cupriavidus metallidurans strain CH34, a master survivalist in harsh and anthropogenic environments.</title>
        <authorList>
            <person name="Janssen P.J."/>
            <person name="Van Houdt R."/>
            <person name="Moors H."/>
            <person name="Monsieurs P."/>
            <person name="Morin N."/>
            <person name="Michaux A."/>
            <person name="Benotmane M.A."/>
            <person name="Leys N."/>
            <person name="Vallaeys T."/>
            <person name="Lapidus A."/>
            <person name="Monchy S."/>
            <person name="Medigue C."/>
            <person name="Taghavi S."/>
            <person name="McCorkle S."/>
            <person name="Dunn J."/>
            <person name="van der Lelie D."/>
            <person name="Mergeay M."/>
        </authorList>
    </citation>
    <scope>NUCLEOTIDE SEQUENCE [LARGE SCALE GENOMIC DNA]</scope>
    <source>
        <strain evidence="2">ATCC 43123 / DSM 2839 / NBRC 102507 / CH34</strain>
    </source>
</reference>